<protein>
    <submittedName>
        <fullName evidence="1">DUF3467 domain-containing protein</fullName>
    </submittedName>
</protein>
<gene>
    <name evidence="1" type="ORF">GR170_18965</name>
</gene>
<dbReference type="Pfam" id="PF11950">
    <property type="entry name" value="DUF3467"/>
    <property type="match status" value="1"/>
</dbReference>
<dbReference type="AlphaFoldDB" id="A0A6L7G9E9"/>
<name>A0A6L7G9E9_9RHOB</name>
<comment type="caution">
    <text evidence="1">The sequence shown here is derived from an EMBL/GenBank/DDBJ whole genome shotgun (WGS) entry which is preliminary data.</text>
</comment>
<reference evidence="1 2" key="1">
    <citation type="submission" date="2019-12" db="EMBL/GenBank/DDBJ databases">
        <authorList>
            <person name="Li M."/>
        </authorList>
    </citation>
    <scope>NUCLEOTIDE SEQUENCE [LARGE SCALE GENOMIC DNA]</scope>
    <source>
        <strain evidence="1 2">GBMRC 2024</strain>
    </source>
</reference>
<evidence type="ECO:0000313" key="2">
    <source>
        <dbReference type="Proteomes" id="UP000477911"/>
    </source>
</evidence>
<evidence type="ECO:0000313" key="1">
    <source>
        <dbReference type="EMBL" id="MXN19920.1"/>
    </source>
</evidence>
<dbReference type="RefSeq" id="WP_160896041.1">
    <property type="nucleotide sequence ID" value="NZ_WUMU01000022.1"/>
</dbReference>
<keyword evidence="2" id="KW-1185">Reference proteome</keyword>
<sequence length="99" mass="11236">MAKDETETKDSDRKSMVIWNDEAMATSFANVVNVQGTREQVEVFFGTNRSWNPADAGPLRVDLTNRVIMTPFAAKRLHQILTGVLREYEARHGILKVED</sequence>
<dbReference type="Proteomes" id="UP000477911">
    <property type="component" value="Unassembled WGS sequence"/>
</dbReference>
<dbReference type="EMBL" id="WUMU01000022">
    <property type="protein sequence ID" value="MXN19920.1"/>
    <property type="molecule type" value="Genomic_DNA"/>
</dbReference>
<proteinExistence type="predicted"/>
<dbReference type="InterPro" id="IPR021857">
    <property type="entry name" value="DUF3467"/>
</dbReference>
<accession>A0A6L7G9E9</accession>
<organism evidence="1 2">
    <name type="scientific">Pseudooceanicola albus</name>
    <dbReference type="NCBI Taxonomy" id="2692189"/>
    <lineage>
        <taxon>Bacteria</taxon>
        <taxon>Pseudomonadati</taxon>
        <taxon>Pseudomonadota</taxon>
        <taxon>Alphaproteobacteria</taxon>
        <taxon>Rhodobacterales</taxon>
        <taxon>Paracoccaceae</taxon>
        <taxon>Pseudooceanicola</taxon>
    </lineage>
</organism>